<organism evidence="2 3">
    <name type="scientific">Sulfobacillus harzensis</name>
    <dbReference type="NCBI Taxonomy" id="2729629"/>
    <lineage>
        <taxon>Bacteria</taxon>
        <taxon>Bacillati</taxon>
        <taxon>Bacillota</taxon>
        <taxon>Clostridia</taxon>
        <taxon>Eubacteriales</taxon>
        <taxon>Clostridiales Family XVII. Incertae Sedis</taxon>
        <taxon>Sulfobacillus</taxon>
    </lineage>
</organism>
<dbReference type="Proteomes" id="UP000533476">
    <property type="component" value="Unassembled WGS sequence"/>
</dbReference>
<protein>
    <submittedName>
        <fullName evidence="2">IclR family transcriptional regulator</fullName>
    </submittedName>
</protein>
<gene>
    <name evidence="2" type="ORF">HIJ39_22280</name>
</gene>
<name>A0A7Y0Q4W4_9FIRM</name>
<dbReference type="RefSeq" id="WP_169103238.1">
    <property type="nucleotide sequence ID" value="NZ_JABBVZ010000207.1"/>
</dbReference>
<dbReference type="Pfam" id="PF01614">
    <property type="entry name" value="IclR_C"/>
    <property type="match status" value="1"/>
</dbReference>
<reference evidence="2 3" key="1">
    <citation type="submission" date="2020-04" db="EMBL/GenBank/DDBJ databases">
        <authorList>
            <person name="Zhang R."/>
            <person name="Schippers A."/>
        </authorList>
    </citation>
    <scope>NUCLEOTIDE SEQUENCE [LARGE SCALE GENOMIC DNA]</scope>
    <source>
        <strain evidence="2 3">DSM 109850</strain>
    </source>
</reference>
<dbReference type="InterPro" id="IPR014757">
    <property type="entry name" value="Tscrpt_reg_IclR_C"/>
</dbReference>
<dbReference type="PROSITE" id="PS51078">
    <property type="entry name" value="ICLR_ED"/>
    <property type="match status" value="1"/>
</dbReference>
<dbReference type="GO" id="GO:0003677">
    <property type="term" value="F:DNA binding"/>
    <property type="evidence" value="ECO:0007669"/>
    <property type="project" value="TreeGrafter"/>
</dbReference>
<dbReference type="PANTHER" id="PTHR30136:SF24">
    <property type="entry name" value="HTH-TYPE TRANSCRIPTIONAL REPRESSOR ALLR"/>
    <property type="match status" value="1"/>
</dbReference>
<sequence>MAFSRNLQLVPIAVPHLDRLSSELGETVQMAILDGTDIVYIAKSESQRPVQLVSSVGSRLPAHATGLGKALLACLSAERLEELYGNTESLAVLSPNTIRTFDALRHDLQSIRARGYAIDAGECTPGLFCIATPILGVDHKALAAISVSVPESRFVEADRSKLASRLIKEAHSLSRKLGAVDPSCWSAG</sequence>
<dbReference type="InterPro" id="IPR029016">
    <property type="entry name" value="GAF-like_dom_sf"/>
</dbReference>
<dbReference type="EMBL" id="JABBVZ010000207">
    <property type="protein sequence ID" value="NMP25037.1"/>
    <property type="molecule type" value="Genomic_DNA"/>
</dbReference>
<dbReference type="PANTHER" id="PTHR30136">
    <property type="entry name" value="HELIX-TURN-HELIX TRANSCRIPTIONAL REGULATOR, ICLR FAMILY"/>
    <property type="match status" value="1"/>
</dbReference>
<evidence type="ECO:0000313" key="3">
    <source>
        <dbReference type="Proteomes" id="UP000533476"/>
    </source>
</evidence>
<dbReference type="Gene3D" id="3.30.450.40">
    <property type="match status" value="1"/>
</dbReference>
<dbReference type="AlphaFoldDB" id="A0A7Y0Q4W4"/>
<feature type="domain" description="IclR-ED" evidence="1">
    <location>
        <begin position="1"/>
        <end position="179"/>
    </location>
</feature>
<comment type="caution">
    <text evidence="2">The sequence shown here is derived from an EMBL/GenBank/DDBJ whole genome shotgun (WGS) entry which is preliminary data.</text>
</comment>
<evidence type="ECO:0000259" key="1">
    <source>
        <dbReference type="PROSITE" id="PS51078"/>
    </source>
</evidence>
<proteinExistence type="predicted"/>
<evidence type="ECO:0000313" key="2">
    <source>
        <dbReference type="EMBL" id="NMP25037.1"/>
    </source>
</evidence>
<dbReference type="GO" id="GO:0045892">
    <property type="term" value="P:negative regulation of DNA-templated transcription"/>
    <property type="evidence" value="ECO:0007669"/>
    <property type="project" value="TreeGrafter"/>
</dbReference>
<accession>A0A7Y0Q4W4</accession>
<keyword evidence="3" id="KW-1185">Reference proteome</keyword>
<dbReference type="GO" id="GO:0003700">
    <property type="term" value="F:DNA-binding transcription factor activity"/>
    <property type="evidence" value="ECO:0007669"/>
    <property type="project" value="TreeGrafter"/>
</dbReference>
<dbReference type="InterPro" id="IPR050707">
    <property type="entry name" value="HTH_MetabolicPath_Reg"/>
</dbReference>
<dbReference type="SUPFAM" id="SSF55781">
    <property type="entry name" value="GAF domain-like"/>
    <property type="match status" value="1"/>
</dbReference>